<name>A0A846U0Y0_9MICC</name>
<comment type="caution">
    <text evidence="1">The sequence shown here is derived from an EMBL/GenBank/DDBJ whole genome shotgun (WGS) entry which is preliminary data.</text>
</comment>
<gene>
    <name evidence="1" type="ORF">GTW58_00025</name>
</gene>
<evidence type="ECO:0000313" key="2">
    <source>
        <dbReference type="Proteomes" id="UP000521379"/>
    </source>
</evidence>
<protein>
    <recommendedName>
        <fullName evidence="3">DoxX family protein</fullName>
    </recommendedName>
</protein>
<dbReference type="AlphaFoldDB" id="A0A846U0Y0"/>
<keyword evidence="2" id="KW-1185">Reference proteome</keyword>
<accession>A0A846U0Y0</accession>
<dbReference type="PANTHER" id="PTHR36974:SF1">
    <property type="entry name" value="DOXX FAMILY MEMBRANE PROTEIN"/>
    <property type="match status" value="1"/>
</dbReference>
<evidence type="ECO:0008006" key="3">
    <source>
        <dbReference type="Google" id="ProtNLM"/>
    </source>
</evidence>
<dbReference type="Proteomes" id="UP000521379">
    <property type="component" value="Unassembled WGS sequence"/>
</dbReference>
<proteinExistence type="predicted"/>
<evidence type="ECO:0000313" key="1">
    <source>
        <dbReference type="EMBL" id="NKE08361.1"/>
    </source>
</evidence>
<organism evidence="1 2">
    <name type="scientific">Kocuria subflava</name>
    <dbReference type="NCBI Taxonomy" id="1736139"/>
    <lineage>
        <taxon>Bacteria</taxon>
        <taxon>Bacillati</taxon>
        <taxon>Actinomycetota</taxon>
        <taxon>Actinomycetes</taxon>
        <taxon>Micrococcales</taxon>
        <taxon>Micrococcaceae</taxon>
        <taxon>Kocuria</taxon>
    </lineage>
</organism>
<sequence>MAGALTVTGVIHLVRPQIYDSLIPSVMPGPARAWSVGSGFVELAVAGLLTAPATRKVGGVAAAGLFVALWPSHFKMIKDWSHKPMRKQAVAWARLPLQIPMIRSALRVARG</sequence>
<dbReference type="PANTHER" id="PTHR36974">
    <property type="entry name" value="MEMBRANE PROTEIN-RELATED"/>
    <property type="match status" value="1"/>
</dbReference>
<dbReference type="EMBL" id="JAAVUN010000001">
    <property type="protein sequence ID" value="NKE08361.1"/>
    <property type="molecule type" value="Genomic_DNA"/>
</dbReference>
<reference evidence="1 2" key="1">
    <citation type="submission" date="2020-02" db="EMBL/GenBank/DDBJ databases">
        <authorList>
            <person name="Sun Q."/>
        </authorList>
    </citation>
    <scope>NUCLEOTIDE SEQUENCE [LARGE SCALE GENOMIC DNA]</scope>
    <source>
        <strain evidence="1 2">YIM 13062</strain>
    </source>
</reference>